<keyword evidence="8" id="KW-1133">Transmembrane helix</keyword>
<accession>A0A7W6EX51</accession>
<proteinExistence type="inferred from homology"/>
<evidence type="ECO:0000259" key="11">
    <source>
        <dbReference type="PROSITE" id="PS52015"/>
    </source>
</evidence>
<evidence type="ECO:0000256" key="5">
    <source>
        <dbReference type="ARBA" id="ARBA00022519"/>
    </source>
</evidence>
<dbReference type="PANTHER" id="PTHR33446">
    <property type="entry name" value="PROTEIN TONB-RELATED"/>
    <property type="match status" value="1"/>
</dbReference>
<feature type="signal peptide" evidence="10">
    <location>
        <begin position="1"/>
        <end position="23"/>
    </location>
</feature>
<keyword evidence="6" id="KW-0812">Transmembrane</keyword>
<dbReference type="RefSeq" id="WP_183614198.1">
    <property type="nucleotide sequence ID" value="NZ_JACICY010000007.1"/>
</dbReference>
<dbReference type="Pfam" id="PF03544">
    <property type="entry name" value="TonB_C"/>
    <property type="match status" value="1"/>
</dbReference>
<dbReference type="GO" id="GO:0098797">
    <property type="term" value="C:plasma membrane protein complex"/>
    <property type="evidence" value="ECO:0007669"/>
    <property type="project" value="TreeGrafter"/>
</dbReference>
<evidence type="ECO:0000256" key="2">
    <source>
        <dbReference type="ARBA" id="ARBA00006555"/>
    </source>
</evidence>
<dbReference type="GO" id="GO:0031992">
    <property type="term" value="F:energy transducer activity"/>
    <property type="evidence" value="ECO:0007669"/>
    <property type="project" value="TreeGrafter"/>
</dbReference>
<feature type="chain" id="PRO_5030930354" evidence="10">
    <location>
        <begin position="24"/>
        <end position="114"/>
    </location>
</feature>
<evidence type="ECO:0000256" key="10">
    <source>
        <dbReference type="SAM" id="SignalP"/>
    </source>
</evidence>
<comment type="subcellular location">
    <subcellularLocation>
        <location evidence="1">Cell inner membrane</location>
        <topology evidence="1">Single-pass membrane protein</topology>
        <orientation evidence="1">Periplasmic side</orientation>
    </subcellularLocation>
</comment>
<dbReference type="InterPro" id="IPR037682">
    <property type="entry name" value="TonB_C"/>
</dbReference>
<evidence type="ECO:0000256" key="3">
    <source>
        <dbReference type="ARBA" id="ARBA00022448"/>
    </source>
</evidence>
<keyword evidence="7" id="KW-0653">Protein transport</keyword>
<sequence length="114" mass="11898">MKMIGKFVLGVTALALTTTAAFAQAADWQRQVTRIIASKQTYPRSAQMRGEEGTARVKIYVGAGGAIERAELVAPSGSATLDKEALSMTTRAGSVPPPPGGATALVVPLTWKLL</sequence>
<keyword evidence="3" id="KW-0813">Transport</keyword>
<dbReference type="Gene3D" id="3.30.1150.10">
    <property type="match status" value="1"/>
</dbReference>
<reference evidence="12 13" key="1">
    <citation type="submission" date="2020-08" db="EMBL/GenBank/DDBJ databases">
        <title>Genomic Encyclopedia of Type Strains, Phase IV (KMG-IV): sequencing the most valuable type-strain genomes for metagenomic binning, comparative biology and taxonomic classification.</title>
        <authorList>
            <person name="Goeker M."/>
        </authorList>
    </citation>
    <scope>NUCLEOTIDE SEQUENCE [LARGE SCALE GENOMIC DNA]</scope>
    <source>
        <strain evidence="12 13">DSM 14552</strain>
    </source>
</reference>
<dbReference type="AlphaFoldDB" id="A0A7W6EX51"/>
<dbReference type="SUPFAM" id="SSF74653">
    <property type="entry name" value="TolA/TonB C-terminal domain"/>
    <property type="match status" value="1"/>
</dbReference>
<evidence type="ECO:0000256" key="6">
    <source>
        <dbReference type="ARBA" id="ARBA00022692"/>
    </source>
</evidence>
<dbReference type="GO" id="GO:0055085">
    <property type="term" value="P:transmembrane transport"/>
    <property type="evidence" value="ECO:0007669"/>
    <property type="project" value="InterPro"/>
</dbReference>
<comment type="caution">
    <text evidence="12">The sequence shown here is derived from an EMBL/GenBank/DDBJ whole genome shotgun (WGS) entry which is preliminary data.</text>
</comment>
<organism evidence="12 13">
    <name type="scientific">Novosphingobium hassiacum</name>
    <dbReference type="NCBI Taxonomy" id="173676"/>
    <lineage>
        <taxon>Bacteria</taxon>
        <taxon>Pseudomonadati</taxon>
        <taxon>Pseudomonadota</taxon>
        <taxon>Alphaproteobacteria</taxon>
        <taxon>Sphingomonadales</taxon>
        <taxon>Sphingomonadaceae</taxon>
        <taxon>Novosphingobium</taxon>
    </lineage>
</organism>
<feature type="domain" description="TonB C-terminal" evidence="11">
    <location>
        <begin position="27"/>
        <end position="114"/>
    </location>
</feature>
<dbReference type="InterPro" id="IPR006260">
    <property type="entry name" value="TonB/TolA_C"/>
</dbReference>
<evidence type="ECO:0000256" key="8">
    <source>
        <dbReference type="ARBA" id="ARBA00022989"/>
    </source>
</evidence>
<gene>
    <name evidence="12" type="ORF">GGQ88_002983</name>
</gene>
<dbReference type="PROSITE" id="PS52015">
    <property type="entry name" value="TONB_CTD"/>
    <property type="match status" value="1"/>
</dbReference>
<comment type="similarity">
    <text evidence="2">Belongs to the TonB family.</text>
</comment>
<evidence type="ECO:0000256" key="1">
    <source>
        <dbReference type="ARBA" id="ARBA00004383"/>
    </source>
</evidence>
<evidence type="ECO:0000256" key="7">
    <source>
        <dbReference type="ARBA" id="ARBA00022927"/>
    </source>
</evidence>
<dbReference type="InterPro" id="IPR051045">
    <property type="entry name" value="TonB-dependent_transducer"/>
</dbReference>
<keyword evidence="13" id="KW-1185">Reference proteome</keyword>
<evidence type="ECO:0000256" key="9">
    <source>
        <dbReference type="ARBA" id="ARBA00023136"/>
    </source>
</evidence>
<name>A0A7W6EX51_9SPHN</name>
<evidence type="ECO:0000256" key="4">
    <source>
        <dbReference type="ARBA" id="ARBA00022475"/>
    </source>
</evidence>
<protein>
    <submittedName>
        <fullName evidence="12">Protein TonB</fullName>
    </submittedName>
</protein>
<keyword evidence="5" id="KW-0997">Cell inner membrane</keyword>
<dbReference type="PANTHER" id="PTHR33446:SF2">
    <property type="entry name" value="PROTEIN TONB"/>
    <property type="match status" value="1"/>
</dbReference>
<dbReference type="NCBIfam" id="TIGR01352">
    <property type="entry name" value="tonB_Cterm"/>
    <property type="match status" value="1"/>
</dbReference>
<keyword evidence="9" id="KW-0472">Membrane</keyword>
<dbReference type="GO" id="GO:0015031">
    <property type="term" value="P:protein transport"/>
    <property type="evidence" value="ECO:0007669"/>
    <property type="project" value="UniProtKB-KW"/>
</dbReference>
<evidence type="ECO:0000313" key="12">
    <source>
        <dbReference type="EMBL" id="MBB3861695.1"/>
    </source>
</evidence>
<dbReference type="Proteomes" id="UP000562395">
    <property type="component" value="Unassembled WGS sequence"/>
</dbReference>
<keyword evidence="4" id="KW-1003">Cell membrane</keyword>
<keyword evidence="10" id="KW-0732">Signal</keyword>
<evidence type="ECO:0000313" key="13">
    <source>
        <dbReference type="Proteomes" id="UP000562395"/>
    </source>
</evidence>
<dbReference type="EMBL" id="JACICY010000007">
    <property type="protein sequence ID" value="MBB3861695.1"/>
    <property type="molecule type" value="Genomic_DNA"/>
</dbReference>